<dbReference type="PANTHER" id="PTHR19143:SF327">
    <property type="entry name" value="FI21813P1-RELATED"/>
    <property type="match status" value="1"/>
</dbReference>
<dbReference type="GO" id="GO:0005615">
    <property type="term" value="C:extracellular space"/>
    <property type="evidence" value="ECO:0007669"/>
    <property type="project" value="TreeGrafter"/>
</dbReference>
<dbReference type="AlphaFoldDB" id="A0A0M5J1U2"/>
<dbReference type="Gene3D" id="4.10.530.10">
    <property type="entry name" value="Gamma-fibrinogen Carboxyl Terminal Fragment, domain 2"/>
    <property type="match status" value="1"/>
</dbReference>
<dbReference type="EMBL" id="CP012523">
    <property type="protein sequence ID" value="ALC39648.1"/>
    <property type="molecule type" value="Genomic_DNA"/>
</dbReference>
<dbReference type="Pfam" id="PF00147">
    <property type="entry name" value="Fibrinogen_C"/>
    <property type="match status" value="2"/>
</dbReference>
<dbReference type="InterPro" id="IPR050373">
    <property type="entry name" value="Fibrinogen_C-term_domain"/>
</dbReference>
<evidence type="ECO:0000313" key="4">
    <source>
        <dbReference type="Proteomes" id="UP000494163"/>
    </source>
</evidence>
<feature type="coiled-coil region" evidence="1">
    <location>
        <begin position="171"/>
        <end position="221"/>
    </location>
</feature>
<reference evidence="3 4" key="1">
    <citation type="submission" date="2015-08" db="EMBL/GenBank/DDBJ databases">
        <title>Ancestral chromatin configuration constrains chromatin evolution on differentiating sex chromosomes in Drosophila.</title>
        <authorList>
            <person name="Zhou Q."/>
            <person name="Bachtrog D."/>
        </authorList>
    </citation>
    <scope>NUCLEOTIDE SEQUENCE [LARGE SCALE GENOMIC DNA]</scope>
    <source>
        <tissue evidence="3">Whole larvae</tissue>
    </source>
</reference>
<evidence type="ECO:0000256" key="1">
    <source>
        <dbReference type="SAM" id="Coils"/>
    </source>
</evidence>
<keyword evidence="4" id="KW-1185">Reference proteome</keyword>
<dbReference type="InterPro" id="IPR002181">
    <property type="entry name" value="Fibrinogen_a/b/g_C_dom"/>
</dbReference>
<dbReference type="Gene3D" id="3.90.215.10">
    <property type="entry name" value="Gamma Fibrinogen, chain A, domain 1"/>
    <property type="match status" value="2"/>
</dbReference>
<feature type="domain" description="Fibrinogen C-terminal" evidence="2">
    <location>
        <begin position="218"/>
        <end position="392"/>
    </location>
</feature>
<evidence type="ECO:0000259" key="2">
    <source>
        <dbReference type="PROSITE" id="PS51406"/>
    </source>
</evidence>
<dbReference type="PROSITE" id="PS51406">
    <property type="entry name" value="FIBRINOGEN_C_2"/>
    <property type="match status" value="2"/>
</dbReference>
<name>A0A0M5J1U2_DROBS</name>
<keyword evidence="1" id="KW-0175">Coiled coil</keyword>
<feature type="domain" description="Fibrinogen C-terminal" evidence="2">
    <location>
        <begin position="409"/>
        <end position="618"/>
    </location>
</feature>
<accession>A0A0M5J1U2</accession>
<proteinExistence type="predicted"/>
<dbReference type="SUPFAM" id="SSF56496">
    <property type="entry name" value="Fibrinogen C-terminal domain-like"/>
    <property type="match status" value="2"/>
</dbReference>
<gene>
    <name evidence="3" type="ORF">Dbus_chr2Lg1733</name>
</gene>
<dbReference type="InterPro" id="IPR014716">
    <property type="entry name" value="Fibrinogen_a/b/g_C_1"/>
</dbReference>
<dbReference type="STRING" id="30019.A0A0M5J1U2"/>
<feature type="coiled-coil region" evidence="1">
    <location>
        <begin position="35"/>
        <end position="100"/>
    </location>
</feature>
<dbReference type="Proteomes" id="UP000494163">
    <property type="component" value="Chromosome 2L"/>
</dbReference>
<dbReference type="SMART" id="SM00186">
    <property type="entry name" value="FBG"/>
    <property type="match status" value="2"/>
</dbReference>
<dbReference type="PANTHER" id="PTHR19143">
    <property type="entry name" value="FIBRINOGEN/TENASCIN/ANGIOPOEITIN"/>
    <property type="match status" value="1"/>
</dbReference>
<dbReference type="OrthoDB" id="7871885at2759"/>
<protein>
    <submittedName>
        <fullName evidence="3">Maker509</fullName>
    </submittedName>
</protein>
<evidence type="ECO:0000313" key="3">
    <source>
        <dbReference type="EMBL" id="ALC39648.1"/>
    </source>
</evidence>
<sequence length="619" mass="72794">MSASQPIDQECGIKYLKPLILYVHQLQDKLNDNNVDALINEIKELKQDLKSKNILIGTYEFKQLQDKLNNKNVDALLKINEELKNTLKEKNELLDLFKNNIADLRKFNLNLRKAKETTKLQAQSAVGASYQHINNSKDCGTELIRLQKFAKEINEKSSTCHEQLYSYKINFEDLKNDFKNLSNTNQNQTKLIDELTSNSQTEKLQNEIQYYVNEIGKLKKELYPQSCKAFALNPGEHDINLPGQNPFRVLCSDDSEAGRGWTVMQQRINGKEEFQRDWDTYRDGFGSFDGDFFLGLDKIHHITHSQQHELYIYMQKFNDDWYYARYDNFRVGSEDDLFELQSFGSYDGTYKDRNLLRYSEHVKFTTHDRNNVLSVNNCAKDQMYGGWWYYHCALGDKLKEEDTSKPNKFVKQAEATSCVPFGYSNDIQTIRLLDTEAFQVSCDSRFAGNGWTIIQRRIDGAVHFNRSWHEYRKGFGNLRAEFWLGLEKLHRITNYQPHELYIHMEDFRNQTRYARYSNFSIGTEQQSYELTLGEYAGTAGNSLIYHKNVKFFTQEHDNNLRCAAQAKSGWWFTNCYRCNLNGVYMHTKTNTSHFEATKWNDWHFNPLKFVQMMIRPKKH</sequence>
<dbReference type="InterPro" id="IPR036056">
    <property type="entry name" value="Fibrinogen-like_C"/>
</dbReference>
<organism evidence="3 4">
    <name type="scientific">Drosophila busckii</name>
    <name type="common">Fruit fly</name>
    <dbReference type="NCBI Taxonomy" id="30019"/>
    <lineage>
        <taxon>Eukaryota</taxon>
        <taxon>Metazoa</taxon>
        <taxon>Ecdysozoa</taxon>
        <taxon>Arthropoda</taxon>
        <taxon>Hexapoda</taxon>
        <taxon>Insecta</taxon>
        <taxon>Pterygota</taxon>
        <taxon>Neoptera</taxon>
        <taxon>Endopterygota</taxon>
        <taxon>Diptera</taxon>
        <taxon>Brachycera</taxon>
        <taxon>Muscomorpha</taxon>
        <taxon>Ephydroidea</taxon>
        <taxon>Drosophilidae</taxon>
        <taxon>Drosophila</taxon>
    </lineage>
</organism>
<dbReference type="SMR" id="A0A0M5J1U2"/>
<dbReference type="CDD" id="cd00087">
    <property type="entry name" value="FReD"/>
    <property type="match status" value="1"/>
</dbReference>